<keyword evidence="8" id="KW-1185">Reference proteome</keyword>
<dbReference type="SUPFAM" id="SSF51445">
    <property type="entry name" value="(Trans)glycosidases"/>
    <property type="match status" value="1"/>
</dbReference>
<dbReference type="eggNOG" id="KOG0626">
    <property type="taxonomic scope" value="Eukaryota"/>
</dbReference>
<gene>
    <name evidence="7" type="ORF">RCOM_1177950</name>
</gene>
<evidence type="ECO:0000313" key="8">
    <source>
        <dbReference type="Proteomes" id="UP000008311"/>
    </source>
</evidence>
<dbReference type="FunFam" id="3.20.20.80:FF:000069">
    <property type="entry name" value="Beta-glucosidase 1"/>
    <property type="match status" value="1"/>
</dbReference>
<keyword evidence="2 6" id="KW-0732">Signal</keyword>
<name>B9SAQ2_RICCO</name>
<feature type="chain" id="PRO_5002889207" evidence="6">
    <location>
        <begin position="18"/>
        <end position="511"/>
    </location>
</feature>
<dbReference type="Pfam" id="PF00232">
    <property type="entry name" value="Glyco_hydro_1"/>
    <property type="match status" value="1"/>
</dbReference>
<evidence type="ECO:0000256" key="6">
    <source>
        <dbReference type="SAM" id="SignalP"/>
    </source>
</evidence>
<dbReference type="Proteomes" id="UP000008311">
    <property type="component" value="Unassembled WGS sequence"/>
</dbReference>
<dbReference type="OrthoDB" id="65569at2759"/>
<keyword evidence="7" id="KW-0326">Glycosidase</keyword>
<keyword evidence="3 7" id="KW-0378">Hydrolase</keyword>
<dbReference type="EMBL" id="EQ973909">
    <property type="protein sequence ID" value="EEF39256.1"/>
    <property type="molecule type" value="Genomic_DNA"/>
</dbReference>
<dbReference type="AlphaFoldDB" id="B9SAQ2"/>
<dbReference type="InterPro" id="IPR017853">
    <property type="entry name" value="GH"/>
</dbReference>
<dbReference type="Gene3D" id="3.20.20.80">
    <property type="entry name" value="Glycosidases"/>
    <property type="match status" value="1"/>
</dbReference>
<dbReference type="InParanoid" id="B9SAQ2"/>
<protein>
    <submittedName>
        <fullName evidence="7">Beta-glucosidase, putative</fullName>
        <ecNumber evidence="7">3.2.1.21</ecNumber>
    </submittedName>
</protein>
<evidence type="ECO:0000256" key="5">
    <source>
        <dbReference type="RuleBase" id="RU003690"/>
    </source>
</evidence>
<accession>B9SAQ2</accession>
<proteinExistence type="inferred from homology"/>
<dbReference type="PRINTS" id="PR00131">
    <property type="entry name" value="GLHYDRLASE1"/>
</dbReference>
<sequence>MLKIYHLLIVFLNLAAAIFCADEYSREDFPPGFIFGSGTSAYQVEGAANVDGRSPSIWDTFAHAGKMGGETGDVSVDQYHKYKEDVKLMVETGLDAYRFSISWPRLIPNGRGPVNPKAIQYYNNLIDELISHGIQPHVTMYHFDHPQALEDEYGGWLSRRIIKDFTAYADVCFREFGDRVLYWTTMNEPNVLPILSYDVGLLPPNRCSPPFGVNCSQGNSSSEPYLAAHHLLLAHASAARLYKNKYQRKQFGSIGINVFGFGFFPLTNSTEDVLATQRANDFFAGLIVNPLVFGDYPDTVKKNAGLRLPSFTDHESKVIRGSFDFIGVNHYVTALVKDNPASLNLEHRDYQADMAIELITVDLANSSFEYPISPRGMQAVLEYFKQVHGNPPIYIHENGQRTRRASSLGDTSRVKYMQAYIGSVLDAIRNGSNTRGYFTWSFLDVFELLGGYETCFGLYYVDMNDPELKRSPKLSAHWYAQFLKGRRIVSSDPVIQLPQNVSAFSISHLFQ</sequence>
<reference evidence="8" key="1">
    <citation type="journal article" date="2010" name="Nat. Biotechnol.">
        <title>Draft genome sequence of the oilseed species Ricinus communis.</title>
        <authorList>
            <person name="Chan A.P."/>
            <person name="Crabtree J."/>
            <person name="Zhao Q."/>
            <person name="Lorenzi H."/>
            <person name="Orvis J."/>
            <person name="Puiu D."/>
            <person name="Melake-Berhan A."/>
            <person name="Jones K.M."/>
            <person name="Redman J."/>
            <person name="Chen G."/>
            <person name="Cahoon E.B."/>
            <person name="Gedil M."/>
            <person name="Stanke M."/>
            <person name="Haas B.J."/>
            <person name="Wortman J.R."/>
            <person name="Fraser-Liggett C.M."/>
            <person name="Ravel J."/>
            <person name="Rabinowicz P.D."/>
        </authorList>
    </citation>
    <scope>NUCLEOTIDE SEQUENCE [LARGE SCALE GENOMIC DNA]</scope>
    <source>
        <strain evidence="8">cv. Hale</strain>
    </source>
</reference>
<evidence type="ECO:0000256" key="1">
    <source>
        <dbReference type="ARBA" id="ARBA00010838"/>
    </source>
</evidence>
<evidence type="ECO:0000256" key="2">
    <source>
        <dbReference type="ARBA" id="ARBA00022729"/>
    </source>
</evidence>
<dbReference type="PANTHER" id="PTHR10353">
    <property type="entry name" value="GLYCOSYL HYDROLASE"/>
    <property type="match status" value="1"/>
</dbReference>
<organism evidence="7 8">
    <name type="scientific">Ricinus communis</name>
    <name type="common">Castor bean</name>
    <dbReference type="NCBI Taxonomy" id="3988"/>
    <lineage>
        <taxon>Eukaryota</taxon>
        <taxon>Viridiplantae</taxon>
        <taxon>Streptophyta</taxon>
        <taxon>Embryophyta</taxon>
        <taxon>Tracheophyta</taxon>
        <taxon>Spermatophyta</taxon>
        <taxon>Magnoliopsida</taxon>
        <taxon>eudicotyledons</taxon>
        <taxon>Gunneridae</taxon>
        <taxon>Pentapetalae</taxon>
        <taxon>rosids</taxon>
        <taxon>fabids</taxon>
        <taxon>Malpighiales</taxon>
        <taxon>Euphorbiaceae</taxon>
        <taxon>Acalyphoideae</taxon>
        <taxon>Acalypheae</taxon>
        <taxon>Ricinus</taxon>
    </lineage>
</organism>
<dbReference type="FunCoup" id="B9SAQ2">
    <property type="interactions" value="117"/>
</dbReference>
<dbReference type="STRING" id="3988.B9SAQ2"/>
<dbReference type="PANTHER" id="PTHR10353:SF257">
    <property type="entry name" value="BETA-GLUCOSIDASE"/>
    <property type="match status" value="1"/>
</dbReference>
<dbReference type="GO" id="GO:0005975">
    <property type="term" value="P:carbohydrate metabolic process"/>
    <property type="evidence" value="ECO:0007669"/>
    <property type="project" value="InterPro"/>
</dbReference>
<feature type="signal peptide" evidence="6">
    <location>
        <begin position="1"/>
        <end position="17"/>
    </location>
</feature>
<evidence type="ECO:0000256" key="3">
    <source>
        <dbReference type="ARBA" id="ARBA00022801"/>
    </source>
</evidence>
<evidence type="ECO:0000313" key="7">
    <source>
        <dbReference type="EMBL" id="EEF39256.1"/>
    </source>
</evidence>
<dbReference type="PROSITE" id="PS00653">
    <property type="entry name" value="GLYCOSYL_HYDROL_F1_2"/>
    <property type="match status" value="1"/>
</dbReference>
<dbReference type="EC" id="3.2.1.21" evidence="7"/>
<dbReference type="InterPro" id="IPR001360">
    <property type="entry name" value="Glyco_hydro_1"/>
</dbReference>
<keyword evidence="4" id="KW-0325">Glycoprotein</keyword>
<comment type="similarity">
    <text evidence="1 5">Belongs to the glycosyl hydrolase 1 family.</text>
</comment>
<evidence type="ECO:0000256" key="4">
    <source>
        <dbReference type="ARBA" id="ARBA00023180"/>
    </source>
</evidence>
<dbReference type="KEGG" id="rcu:8259856"/>
<dbReference type="InterPro" id="IPR033132">
    <property type="entry name" value="GH_1_N_CS"/>
</dbReference>
<dbReference type="GO" id="GO:0008422">
    <property type="term" value="F:beta-glucosidase activity"/>
    <property type="evidence" value="ECO:0000318"/>
    <property type="project" value="GO_Central"/>
</dbReference>